<protein>
    <submittedName>
        <fullName evidence="2">Peptidase A1 domain-containing protein</fullName>
    </submittedName>
</protein>
<evidence type="ECO:0000313" key="1">
    <source>
        <dbReference type="Proteomes" id="UP000035681"/>
    </source>
</evidence>
<proteinExistence type="predicted"/>
<organism evidence="1 2">
    <name type="scientific">Strongyloides stercoralis</name>
    <name type="common">Threadworm</name>
    <dbReference type="NCBI Taxonomy" id="6248"/>
    <lineage>
        <taxon>Eukaryota</taxon>
        <taxon>Metazoa</taxon>
        <taxon>Ecdysozoa</taxon>
        <taxon>Nematoda</taxon>
        <taxon>Chromadorea</taxon>
        <taxon>Rhabditida</taxon>
        <taxon>Tylenchina</taxon>
        <taxon>Panagrolaimomorpha</taxon>
        <taxon>Strongyloidoidea</taxon>
        <taxon>Strongyloididae</taxon>
        <taxon>Strongyloides</taxon>
    </lineage>
</organism>
<name>A0AAF5D608_STRER</name>
<keyword evidence="1" id="KW-1185">Reference proteome</keyword>
<dbReference type="WBParaSite" id="TCONS_00006951.p1">
    <property type="protein sequence ID" value="TCONS_00006951.p1"/>
    <property type="gene ID" value="XLOC_005037"/>
</dbReference>
<dbReference type="AlphaFoldDB" id="A0AAF5D608"/>
<reference evidence="2" key="1">
    <citation type="submission" date="2024-02" db="UniProtKB">
        <authorList>
            <consortium name="WormBaseParasite"/>
        </authorList>
    </citation>
    <scope>IDENTIFICATION</scope>
</reference>
<sequence>MAQEIAFSNEYLLQLVTVIVFTNCINGQIRDRTRGLGLLKLPTGATDERSGLFMPNLKVSGNQNDGKPQLVRGISLPGQKADFEGKAVFDPFTNSVSVGLNEDISDSWGFGYGISGINNYLLKIRENFNEFADIPLLHQDGQMQPLVNSFNVGGEIDLKKISEAAVFGDIPIIGVNEKFDINVHVLEKSRGIGLVFEDLDFPLTLSDPHERFIQSLHYINFYADRHLQYGHKMPSVNMFGIPKEKIISRLINNRANPMFIG</sequence>
<accession>A0AAF5D608</accession>
<dbReference type="Proteomes" id="UP000035681">
    <property type="component" value="Unplaced"/>
</dbReference>
<evidence type="ECO:0000313" key="2">
    <source>
        <dbReference type="WBParaSite" id="TCONS_00006951.p1"/>
    </source>
</evidence>